<evidence type="ECO:0000256" key="6">
    <source>
        <dbReference type="ARBA" id="ARBA00023237"/>
    </source>
</evidence>
<dbReference type="InterPro" id="IPR023996">
    <property type="entry name" value="TonB-dep_OMP_SusC/RagA"/>
</dbReference>
<dbReference type="AlphaFoldDB" id="A0A291QPU7"/>
<evidence type="ECO:0000259" key="8">
    <source>
        <dbReference type="Pfam" id="PF07715"/>
    </source>
</evidence>
<dbReference type="NCBIfam" id="TIGR04057">
    <property type="entry name" value="SusC_RagA_signa"/>
    <property type="match status" value="1"/>
</dbReference>
<organism evidence="9 10">
    <name type="scientific">Chitinophaga caeni</name>
    <dbReference type="NCBI Taxonomy" id="2029983"/>
    <lineage>
        <taxon>Bacteria</taxon>
        <taxon>Pseudomonadati</taxon>
        <taxon>Bacteroidota</taxon>
        <taxon>Chitinophagia</taxon>
        <taxon>Chitinophagales</taxon>
        <taxon>Chitinophagaceae</taxon>
        <taxon>Chitinophaga</taxon>
    </lineage>
</organism>
<keyword evidence="4 7" id="KW-0812">Transmembrane</keyword>
<evidence type="ECO:0000256" key="7">
    <source>
        <dbReference type="PROSITE-ProRule" id="PRU01360"/>
    </source>
</evidence>
<evidence type="ECO:0000256" key="5">
    <source>
        <dbReference type="ARBA" id="ARBA00023136"/>
    </source>
</evidence>
<evidence type="ECO:0000313" key="10">
    <source>
        <dbReference type="Proteomes" id="UP000220133"/>
    </source>
</evidence>
<keyword evidence="10" id="KW-1185">Reference proteome</keyword>
<keyword evidence="3 7" id="KW-1134">Transmembrane beta strand</keyword>
<comment type="subcellular location">
    <subcellularLocation>
        <location evidence="1 7">Cell outer membrane</location>
        <topology evidence="1 7">Multi-pass membrane protein</topology>
    </subcellularLocation>
</comment>
<dbReference type="SUPFAM" id="SSF56935">
    <property type="entry name" value="Porins"/>
    <property type="match status" value="1"/>
</dbReference>
<dbReference type="Gene3D" id="2.40.170.20">
    <property type="entry name" value="TonB-dependent receptor, beta-barrel domain"/>
    <property type="match status" value="1"/>
</dbReference>
<dbReference type="InterPro" id="IPR023997">
    <property type="entry name" value="TonB-dep_OMP_SusC/RagA_CS"/>
</dbReference>
<dbReference type="RefSeq" id="WP_098192313.1">
    <property type="nucleotide sequence ID" value="NZ_CP023777.1"/>
</dbReference>
<keyword evidence="5 7" id="KW-0472">Membrane</keyword>
<evidence type="ECO:0000256" key="4">
    <source>
        <dbReference type="ARBA" id="ARBA00022692"/>
    </source>
</evidence>
<sequence>MYQQYILSRKAKGLWALLVAMMIMGHVAAQQKMVTMKGIAYEKSTNTPIPGLGIYTGKPLKPIAATAADGSFSITVPEGAEVVFRSISYAAYSIKAKEGAKYKIMMAEQQSKLKETVIIGYQKKSREVVSGATTLISGKELQDVPVANVMELMQGKVAGLNIQNNTGAPGYAGTIQMRGLNSIAISGSGSEAFLRPTSPLFIIDGVPVDPNSNYQYGFDQAGPGLSPLSLIPPEDIESIQVLKDAQATALYGSRGAYGVILVTTKRGKSKVPIVQYTGNFFVSIPPTLRPVIGGQEERRRRINQYMEYTDSLYKAAEIVNETPFLSDSLNPFYNNSTNWQGLFYDYAYNQTHNLIVSGGDDRFNYKANVGYYNEKGIMKNTGFERYALSTNMTYRPTQRLRVFSTISTSLGLNKKGSGNGLLQTDVAKAGAQSSLMPAPSFYSSSASAIAALRTDNNNKTANVRTSLDVDYELFPGLHVANNVSFENQSATEENFVPAAINSNFSSMYSFYDKKTIFNNRASLSYFKTVNNVHNFTIAVFNELNRNTYQANTVKLERTPSDDFKGPYGNDGYYSRGGVMPGSYDERIVGNAATFSYNYDQMYVLDLSYRLDASSTSGKKTPYSNNPSIGLRWNFNRLRALSTSTWLDYGAIRATWGKNVTPQGDIFDAYGIYTDRNGARYNDQPVSGIEYENLPNNDLKPVTNTTLNFGFDMGLWRSRITGTFDFYVKDVDNSLYEIDLPDVNGFNKVKSNDLAWRNIGFEYQITARLLPSTSEWNMTFSLNGSYVKDRITRLPNGKREMYYYDKSAGQDILYRVGKNALTNVLYNTTGVYATDADVPVNPVTGKPVVVKSVVNDNVYYTPLRGGDPIWTDMNGDYIIDEHDRVYAGNSQPLVNGGASLFVQYKNYSLNIYGAYIAYRKILNNAIAERFASFSKPSGNLAMVPIDEYNYWEKAGDKATYPNPYDYARSPYVRPYRIDQTLFEEDGSYFKINQITFSYNFDRAKTRRYGVTSARVYATVYNMFMFSNYSGPNPENVTALGRDQSGGYPARRSVTVGLSVQF</sequence>
<keyword evidence="2 7" id="KW-0813">Transport</keyword>
<name>A0A291QPU7_9BACT</name>
<dbReference type="EMBL" id="CP023777">
    <property type="protein sequence ID" value="ATL45923.1"/>
    <property type="molecule type" value="Genomic_DNA"/>
</dbReference>
<accession>A0A291QPU7</accession>
<evidence type="ECO:0000313" key="9">
    <source>
        <dbReference type="EMBL" id="ATL45923.1"/>
    </source>
</evidence>
<evidence type="ECO:0000256" key="2">
    <source>
        <dbReference type="ARBA" id="ARBA00022448"/>
    </source>
</evidence>
<feature type="domain" description="TonB-dependent receptor plug" evidence="8">
    <location>
        <begin position="129"/>
        <end position="259"/>
    </location>
</feature>
<dbReference type="Pfam" id="PF07715">
    <property type="entry name" value="Plug"/>
    <property type="match status" value="1"/>
</dbReference>
<reference evidence="9 10" key="1">
    <citation type="submission" date="2017-10" db="EMBL/GenBank/DDBJ databases">
        <title>Paenichitinophaga pekingensis gen. nov., sp. nov., isolated from activated sludge.</title>
        <authorList>
            <person name="Jin D."/>
            <person name="Kong X."/>
            <person name="Deng Y."/>
            <person name="Bai Z."/>
        </authorList>
    </citation>
    <scope>NUCLEOTIDE SEQUENCE [LARGE SCALE GENOMIC DNA]</scope>
    <source>
        <strain evidence="9 10">13</strain>
    </source>
</reference>
<dbReference type="KEGG" id="cbae:COR50_01400"/>
<dbReference type="InterPro" id="IPR012910">
    <property type="entry name" value="Plug_dom"/>
</dbReference>
<dbReference type="NCBIfam" id="TIGR04056">
    <property type="entry name" value="OMP_RagA_SusC"/>
    <property type="match status" value="1"/>
</dbReference>
<evidence type="ECO:0000256" key="3">
    <source>
        <dbReference type="ARBA" id="ARBA00022452"/>
    </source>
</evidence>
<keyword evidence="6 7" id="KW-0998">Cell outer membrane</keyword>
<dbReference type="PROSITE" id="PS52016">
    <property type="entry name" value="TONB_DEPENDENT_REC_3"/>
    <property type="match status" value="1"/>
</dbReference>
<gene>
    <name evidence="9" type="ORF">COR50_01400</name>
</gene>
<dbReference type="InterPro" id="IPR039426">
    <property type="entry name" value="TonB-dep_rcpt-like"/>
</dbReference>
<proteinExistence type="inferred from homology"/>
<protein>
    <submittedName>
        <fullName evidence="9">SusC/RagA family TonB-linked outer membrane protein</fullName>
    </submittedName>
</protein>
<dbReference type="InterPro" id="IPR036942">
    <property type="entry name" value="Beta-barrel_TonB_sf"/>
</dbReference>
<evidence type="ECO:0000256" key="1">
    <source>
        <dbReference type="ARBA" id="ARBA00004571"/>
    </source>
</evidence>
<dbReference type="Gene3D" id="2.170.130.10">
    <property type="entry name" value="TonB-dependent receptor, plug domain"/>
    <property type="match status" value="1"/>
</dbReference>
<dbReference type="GO" id="GO:0009279">
    <property type="term" value="C:cell outer membrane"/>
    <property type="evidence" value="ECO:0007669"/>
    <property type="project" value="UniProtKB-SubCell"/>
</dbReference>
<dbReference type="OrthoDB" id="9768177at2"/>
<dbReference type="Proteomes" id="UP000220133">
    <property type="component" value="Chromosome"/>
</dbReference>
<dbReference type="InterPro" id="IPR037066">
    <property type="entry name" value="Plug_dom_sf"/>
</dbReference>
<comment type="similarity">
    <text evidence="7">Belongs to the TonB-dependent receptor family.</text>
</comment>